<feature type="chain" id="PRO_5044837399" evidence="2">
    <location>
        <begin position="31"/>
        <end position="249"/>
    </location>
</feature>
<feature type="compositionally biased region" description="Pro residues" evidence="1">
    <location>
        <begin position="196"/>
        <end position="210"/>
    </location>
</feature>
<keyword evidence="3" id="KW-0614">Plasmid</keyword>
<proteinExistence type="predicted"/>
<reference evidence="3 4" key="1">
    <citation type="submission" date="2023-03" db="EMBL/GenBank/DDBJ databases">
        <title>Complete genome sequence of an Enterococcus faecalis urinary isolate.</title>
        <authorList>
            <person name="Brauer A.L."/>
            <person name="Armbruster C.E."/>
        </authorList>
    </citation>
    <scope>NUCLEOTIDE SEQUENCE [LARGE SCALE GENOMIC DNA]</scope>
    <source>
        <strain evidence="3 4">3143</strain>
        <plasmid evidence="3 4">unnamed2</plasmid>
    </source>
</reference>
<evidence type="ECO:0000313" key="4">
    <source>
        <dbReference type="Proteomes" id="UP001222182"/>
    </source>
</evidence>
<gene>
    <name evidence="3" type="ORF">P0083_16355</name>
</gene>
<feature type="region of interest" description="Disordered" evidence="1">
    <location>
        <begin position="173"/>
        <end position="249"/>
    </location>
</feature>
<evidence type="ECO:0000256" key="1">
    <source>
        <dbReference type="SAM" id="MobiDB-lite"/>
    </source>
</evidence>
<feature type="compositionally biased region" description="Basic and acidic residues" evidence="1">
    <location>
        <begin position="58"/>
        <end position="84"/>
    </location>
</feature>
<organism evidence="3 4">
    <name type="scientific">Enterococcus faecalis</name>
    <name type="common">Streptococcus faecalis</name>
    <dbReference type="NCBI Taxonomy" id="1351"/>
    <lineage>
        <taxon>Bacteria</taxon>
        <taxon>Bacillati</taxon>
        <taxon>Bacillota</taxon>
        <taxon>Bacilli</taxon>
        <taxon>Lactobacillales</taxon>
        <taxon>Enterococcaceae</taxon>
        <taxon>Enterococcus</taxon>
    </lineage>
</organism>
<feature type="region of interest" description="Disordered" evidence="1">
    <location>
        <begin position="35"/>
        <end position="86"/>
    </location>
</feature>
<protein>
    <submittedName>
        <fullName evidence="3">Uncharacterized protein</fullName>
    </submittedName>
</protein>
<evidence type="ECO:0000256" key="2">
    <source>
        <dbReference type="SAM" id="SignalP"/>
    </source>
</evidence>
<feature type="compositionally biased region" description="Basic and acidic residues" evidence="1">
    <location>
        <begin position="211"/>
        <end position="236"/>
    </location>
</feature>
<feature type="signal peptide" evidence="2">
    <location>
        <begin position="1"/>
        <end position="30"/>
    </location>
</feature>
<geneLocation type="plasmid" evidence="3 4">
    <name>unnamed2</name>
</geneLocation>
<dbReference type="EMBL" id="CP119530">
    <property type="protein sequence ID" value="WER44443.1"/>
    <property type="molecule type" value="Genomic_DNA"/>
</dbReference>
<dbReference type="AlphaFoldDB" id="A0ABD7XSX9"/>
<keyword evidence="2" id="KW-0732">Signal</keyword>
<name>A0ABD7XSX9_ENTFL</name>
<sequence length="249" mass="27878">MSEQTEKKRKKYLLIGLCSVLLLGSAGTYAAYKQTEKKEIQSESVEKQGKQPVKKTNRSWEKQVTEKEKNKKTEKNTKEKRKDPLATVDIGDEASAVETVFPRKETSLLGQLAKAITKQEEKEVLRADRAAKEQEKMLALADTPTNTLLSHSLKPSVGEKNVLFDVKKDELVEPKDTPNKPDIPIVPETPEIPEIPDIPVPPVPPVPTDPVEPKPDVEGLTDRAKEKLKTTTEEAQKINQRLEGVKEKN</sequence>
<feature type="compositionally biased region" description="Basic and acidic residues" evidence="1">
    <location>
        <begin position="35"/>
        <end position="49"/>
    </location>
</feature>
<dbReference type="Proteomes" id="UP001222182">
    <property type="component" value="Plasmid unnamed2"/>
</dbReference>
<evidence type="ECO:0000313" key="3">
    <source>
        <dbReference type="EMBL" id="WER44443.1"/>
    </source>
</evidence>
<dbReference type="RefSeq" id="WP_276131447.1">
    <property type="nucleotide sequence ID" value="NZ_CP119530.1"/>
</dbReference>
<accession>A0ABD7XSX9</accession>